<dbReference type="HOGENOM" id="CLU_066192_17_8_12"/>
<dbReference type="InParanoid" id="F5YDG1"/>
<dbReference type="Proteomes" id="UP000009222">
    <property type="component" value="Chromosome"/>
</dbReference>
<organism evidence="2 3">
    <name type="scientific">Leadbettera azotonutricia (strain ATCC BAA-888 / DSM 13862 / ZAS-9)</name>
    <name type="common">Treponema azotonutricium</name>
    <dbReference type="NCBI Taxonomy" id="545695"/>
    <lineage>
        <taxon>Bacteria</taxon>
        <taxon>Pseudomonadati</taxon>
        <taxon>Spirochaetota</taxon>
        <taxon>Spirochaetia</taxon>
        <taxon>Spirochaetales</taxon>
        <taxon>Breznakiellaceae</taxon>
        <taxon>Leadbettera</taxon>
    </lineage>
</organism>
<dbReference type="PROSITE" id="PS50943">
    <property type="entry name" value="HTH_CROC1"/>
    <property type="match status" value="1"/>
</dbReference>
<dbReference type="KEGG" id="taz:TREAZ_0367"/>
<dbReference type="RefSeq" id="WP_015711575.1">
    <property type="nucleotide sequence ID" value="NC_015577.1"/>
</dbReference>
<evidence type="ECO:0000313" key="2">
    <source>
        <dbReference type="EMBL" id="AEF83484.1"/>
    </source>
</evidence>
<gene>
    <name evidence="2" type="ordered locus">TREAZ_0367</name>
</gene>
<dbReference type="SUPFAM" id="SSF47413">
    <property type="entry name" value="lambda repressor-like DNA-binding domains"/>
    <property type="match status" value="1"/>
</dbReference>
<name>F5YDG1_LEAAZ</name>
<dbReference type="EMBL" id="CP001841">
    <property type="protein sequence ID" value="AEF83484.1"/>
    <property type="molecule type" value="Genomic_DNA"/>
</dbReference>
<dbReference type="OrthoDB" id="308122at2"/>
<protein>
    <submittedName>
        <fullName evidence="2">Transcriptional regulator, Cro/CI family</fullName>
    </submittedName>
</protein>
<accession>F5YDG1</accession>
<dbReference type="FunCoup" id="F5YDG1">
    <property type="interactions" value="7"/>
</dbReference>
<dbReference type="SMART" id="SM00530">
    <property type="entry name" value="HTH_XRE"/>
    <property type="match status" value="1"/>
</dbReference>
<reference evidence="2 3" key="2">
    <citation type="journal article" date="2011" name="ISME J.">
        <title>RNA-seq reveals cooperative metabolic interactions between two termite-gut spirochete species in co-culture.</title>
        <authorList>
            <person name="Rosenthal A.Z."/>
            <person name="Matson E.G."/>
            <person name="Eldar A."/>
            <person name="Leadbetter J.R."/>
        </authorList>
    </citation>
    <scope>NUCLEOTIDE SEQUENCE [LARGE SCALE GENOMIC DNA]</scope>
    <source>
        <strain evidence="3">ATCC BAA-888 / DSM 13862 / ZAS-9</strain>
    </source>
</reference>
<dbReference type="InterPro" id="IPR001387">
    <property type="entry name" value="Cro/C1-type_HTH"/>
</dbReference>
<dbReference type="GO" id="GO:0003677">
    <property type="term" value="F:DNA binding"/>
    <property type="evidence" value="ECO:0007669"/>
    <property type="project" value="InterPro"/>
</dbReference>
<proteinExistence type="predicted"/>
<evidence type="ECO:0000259" key="1">
    <source>
        <dbReference type="PROSITE" id="PS50943"/>
    </source>
</evidence>
<dbReference type="CDD" id="cd00093">
    <property type="entry name" value="HTH_XRE"/>
    <property type="match status" value="1"/>
</dbReference>
<dbReference type="STRING" id="545695.TREAZ_0367"/>
<evidence type="ECO:0000313" key="3">
    <source>
        <dbReference type="Proteomes" id="UP000009222"/>
    </source>
</evidence>
<dbReference type="Pfam" id="PF01381">
    <property type="entry name" value="HTH_3"/>
    <property type="match status" value="1"/>
</dbReference>
<dbReference type="InterPro" id="IPR010982">
    <property type="entry name" value="Lambda_DNA-bd_dom_sf"/>
</dbReference>
<keyword evidence="3" id="KW-1185">Reference proteome</keyword>
<reference evidence="3" key="1">
    <citation type="submission" date="2009-12" db="EMBL/GenBank/DDBJ databases">
        <title>Complete sequence of Treponema azotonutricium strain ZAS-9.</title>
        <authorList>
            <person name="Tetu S.G."/>
            <person name="Matson E."/>
            <person name="Ren Q."/>
            <person name="Seshadri R."/>
            <person name="Elbourne L."/>
            <person name="Hassan K.A."/>
            <person name="Durkin A."/>
            <person name="Radune D."/>
            <person name="Mohamoud Y."/>
            <person name="Shay R."/>
            <person name="Jin S."/>
            <person name="Zhang X."/>
            <person name="Lucey K."/>
            <person name="Ballor N.R."/>
            <person name="Ottesen E."/>
            <person name="Rosenthal R."/>
            <person name="Allen A."/>
            <person name="Leadbetter J.R."/>
            <person name="Paulsen I.T."/>
        </authorList>
    </citation>
    <scope>NUCLEOTIDE SEQUENCE [LARGE SCALE GENOMIC DNA]</scope>
    <source>
        <strain evidence="3">ATCC BAA-888 / DSM 13862 / ZAS-9</strain>
    </source>
</reference>
<dbReference type="AlphaFoldDB" id="F5YDG1"/>
<feature type="domain" description="HTH cro/C1-type" evidence="1">
    <location>
        <begin position="16"/>
        <end position="69"/>
    </location>
</feature>
<sequence length="120" mass="13544">MPTKPEEIRKSLSLNIKKHRKRLKISQEKLAEITGLAAQTINDIEGGRKWVSDRTLSKISNAFDIAPFLLLVSDESTIGKQEGTSPVELLSLLRVNLKKSVSRQIDTEIDEIFKEEILSK</sequence>
<dbReference type="Gene3D" id="1.10.260.40">
    <property type="entry name" value="lambda repressor-like DNA-binding domains"/>
    <property type="match status" value="1"/>
</dbReference>